<dbReference type="PROSITE" id="PS51736">
    <property type="entry name" value="RECOMBINASES_3"/>
    <property type="match status" value="1"/>
</dbReference>
<dbReference type="SMART" id="SM00857">
    <property type="entry name" value="Resolvase"/>
    <property type="match status" value="1"/>
</dbReference>
<feature type="coiled-coil region" evidence="1">
    <location>
        <begin position="384"/>
        <end position="418"/>
    </location>
</feature>
<gene>
    <name evidence="4" type="ORF">SAMN02745975_01195</name>
</gene>
<evidence type="ECO:0000259" key="2">
    <source>
        <dbReference type="PROSITE" id="PS51736"/>
    </source>
</evidence>
<dbReference type="InterPro" id="IPR011109">
    <property type="entry name" value="DNA_bind_recombinase_dom"/>
</dbReference>
<dbReference type="Gene3D" id="3.90.1750.20">
    <property type="entry name" value="Putative Large Serine Recombinase, Chain B, Domain 2"/>
    <property type="match status" value="1"/>
</dbReference>
<dbReference type="PANTHER" id="PTHR30461">
    <property type="entry name" value="DNA-INVERTASE FROM LAMBDOID PROPHAGE"/>
    <property type="match status" value="1"/>
</dbReference>
<evidence type="ECO:0000259" key="3">
    <source>
        <dbReference type="PROSITE" id="PS51737"/>
    </source>
</evidence>
<keyword evidence="5" id="KW-1185">Reference proteome</keyword>
<dbReference type="PROSITE" id="PS51737">
    <property type="entry name" value="RECOMBINASE_DNA_BIND"/>
    <property type="match status" value="1"/>
</dbReference>
<dbReference type="STRING" id="1121919.SAMN02745975_01195"/>
<feature type="domain" description="Recombinase" evidence="3">
    <location>
        <begin position="165"/>
        <end position="305"/>
    </location>
</feature>
<evidence type="ECO:0000313" key="5">
    <source>
        <dbReference type="Proteomes" id="UP000184536"/>
    </source>
</evidence>
<dbReference type="OrthoDB" id="9804620at2"/>
<name>A0A1M6G6S7_9FIRM</name>
<sequence length="526" mass="61299">MKTWYVGIYARVSTTKDEQKDSIQAQIQSLEEWIRTNNEKGIEQYKLVQIFQDYGISGATFNRDEFDEMKKCIEQGKINMVLTRDLSRFGRNYVQAGYYLEDYFKINNIRFVSVLDNVDTIHEINDIVPFKNVLNEMYIKDCSRKSRDGLKQRMTRGSYIGSKAPYGYVKEIVEDKGQKTIRLVPAEDETTETVKEIFQMYLDGWGYSRIASYLNDKKIPSPAALIDFPLAKGYQWNVNGVKSILTNPKYGGMMVQGQYKKISYKLKKTIKLPPENWIYSGEFQGIVSKDIYMKAQELRVARSGTGQKGSRSSQLFSGKILCGDCGSGMGYQKKYQEYRCVNAQKGKQCTAHSIKEDFLLEQIRVDIQACCKNLEIGRLWSLKNLALNIKKEGIQKNLAEIEEQYKKAEGKLKKLYCDRLEGHISKELFLTFSNEIQDKQISLLKKKDQLDKQCTEINRCMKQWEEEPFRQIERIFCIENISSEIVDRLIEVIIVHEYKNRGEKVVKLHYRFRDTDLNDNEYNPIL</sequence>
<accession>A0A1M6G6S7</accession>
<protein>
    <submittedName>
        <fullName evidence="4">Site-specific DNA recombinase</fullName>
    </submittedName>
</protein>
<dbReference type="GO" id="GO:0003677">
    <property type="term" value="F:DNA binding"/>
    <property type="evidence" value="ECO:0007669"/>
    <property type="project" value="InterPro"/>
</dbReference>
<dbReference type="InterPro" id="IPR050639">
    <property type="entry name" value="SSR_resolvase"/>
</dbReference>
<dbReference type="Pfam" id="PF13408">
    <property type="entry name" value="Zn_ribbon_recom"/>
    <property type="match status" value="1"/>
</dbReference>
<dbReference type="Pfam" id="PF07508">
    <property type="entry name" value="Recombinase"/>
    <property type="match status" value="1"/>
</dbReference>
<dbReference type="InterPro" id="IPR025827">
    <property type="entry name" value="Zn_ribbon_recom_dom"/>
</dbReference>
<dbReference type="Pfam" id="PF00239">
    <property type="entry name" value="Resolvase"/>
    <property type="match status" value="1"/>
</dbReference>
<dbReference type="PANTHER" id="PTHR30461:SF23">
    <property type="entry name" value="DNA RECOMBINASE-RELATED"/>
    <property type="match status" value="1"/>
</dbReference>
<evidence type="ECO:0000256" key="1">
    <source>
        <dbReference type="SAM" id="Coils"/>
    </source>
</evidence>
<feature type="domain" description="Resolvase/invertase-type recombinase catalytic" evidence="2">
    <location>
        <begin position="5"/>
        <end position="157"/>
    </location>
</feature>
<dbReference type="SUPFAM" id="SSF53041">
    <property type="entry name" value="Resolvase-like"/>
    <property type="match status" value="1"/>
</dbReference>
<proteinExistence type="predicted"/>
<reference evidence="5" key="1">
    <citation type="submission" date="2016-11" db="EMBL/GenBank/DDBJ databases">
        <authorList>
            <person name="Varghese N."/>
            <person name="Submissions S."/>
        </authorList>
    </citation>
    <scope>NUCLEOTIDE SEQUENCE [LARGE SCALE GENOMIC DNA]</scope>
    <source>
        <strain evidence="5">DSM 17957</strain>
    </source>
</reference>
<dbReference type="InterPro" id="IPR038109">
    <property type="entry name" value="DNA_bind_recomb_sf"/>
</dbReference>
<dbReference type="InterPro" id="IPR006119">
    <property type="entry name" value="Resolv_N"/>
</dbReference>
<dbReference type="GO" id="GO:0000150">
    <property type="term" value="F:DNA strand exchange activity"/>
    <property type="evidence" value="ECO:0007669"/>
    <property type="project" value="InterPro"/>
</dbReference>
<dbReference type="EMBL" id="FQZV01000013">
    <property type="protein sequence ID" value="SHJ05634.1"/>
    <property type="molecule type" value="Genomic_DNA"/>
</dbReference>
<keyword evidence="1" id="KW-0175">Coiled coil</keyword>
<dbReference type="AlphaFoldDB" id="A0A1M6G6S7"/>
<dbReference type="InterPro" id="IPR036162">
    <property type="entry name" value="Resolvase-like_N_sf"/>
</dbReference>
<evidence type="ECO:0000313" key="4">
    <source>
        <dbReference type="EMBL" id="SHJ05634.1"/>
    </source>
</evidence>
<dbReference type="Proteomes" id="UP000184536">
    <property type="component" value="Unassembled WGS sequence"/>
</dbReference>
<dbReference type="Gene3D" id="3.40.50.1390">
    <property type="entry name" value="Resolvase, N-terminal catalytic domain"/>
    <property type="match status" value="1"/>
</dbReference>
<dbReference type="RefSeq" id="WP_110940435.1">
    <property type="nucleotide sequence ID" value="NZ_FQZV01000013.1"/>
</dbReference>
<organism evidence="4 5">
    <name type="scientific">Geosporobacter subterraneus DSM 17957</name>
    <dbReference type="NCBI Taxonomy" id="1121919"/>
    <lineage>
        <taxon>Bacteria</taxon>
        <taxon>Bacillati</taxon>
        <taxon>Bacillota</taxon>
        <taxon>Clostridia</taxon>
        <taxon>Peptostreptococcales</taxon>
        <taxon>Thermotaleaceae</taxon>
        <taxon>Geosporobacter</taxon>
    </lineage>
</organism>